<dbReference type="RefSeq" id="WP_110888236.1">
    <property type="nucleotide sequence ID" value="NZ_QJSX01000016.1"/>
</dbReference>
<organism evidence="3 4">
    <name type="scientific">Deinococcus yavapaiensis KR-236</name>
    <dbReference type="NCBI Taxonomy" id="694435"/>
    <lineage>
        <taxon>Bacteria</taxon>
        <taxon>Thermotogati</taxon>
        <taxon>Deinococcota</taxon>
        <taxon>Deinococci</taxon>
        <taxon>Deinococcales</taxon>
        <taxon>Deinococcaceae</taxon>
        <taxon>Deinococcus</taxon>
    </lineage>
</organism>
<feature type="coiled-coil region" evidence="1">
    <location>
        <begin position="47"/>
        <end position="74"/>
    </location>
</feature>
<keyword evidence="4" id="KW-1185">Reference proteome</keyword>
<keyword evidence="2" id="KW-0472">Membrane</keyword>
<keyword evidence="2" id="KW-1133">Transmembrane helix</keyword>
<evidence type="ECO:0000256" key="1">
    <source>
        <dbReference type="SAM" id="Coils"/>
    </source>
</evidence>
<dbReference type="AlphaFoldDB" id="A0A318S3W5"/>
<evidence type="ECO:0000313" key="4">
    <source>
        <dbReference type="Proteomes" id="UP000248326"/>
    </source>
</evidence>
<sequence>MPTSDPQGTSAVLNVFLAAGGGTILTLAGAFLTGLLRGTVPQEKELRDGMATEVKELRVEVRTLRSEVSQMSGRIEQLIRLGARLYRQREEARLRVNLLEQKYGEPITAWPPDPEEEP</sequence>
<protein>
    <submittedName>
        <fullName evidence="3">Uncharacterized protein</fullName>
    </submittedName>
</protein>
<accession>A0A318S3W5</accession>
<feature type="transmembrane region" description="Helical" evidence="2">
    <location>
        <begin position="12"/>
        <end position="36"/>
    </location>
</feature>
<name>A0A318S3W5_9DEIO</name>
<dbReference type="OrthoDB" id="69801at2"/>
<proteinExistence type="predicted"/>
<gene>
    <name evidence="3" type="ORF">DES52_116126</name>
</gene>
<reference evidence="3 4" key="1">
    <citation type="submission" date="2018-06" db="EMBL/GenBank/DDBJ databases">
        <title>Genomic Encyclopedia of Type Strains, Phase IV (KMG-IV): sequencing the most valuable type-strain genomes for metagenomic binning, comparative biology and taxonomic classification.</title>
        <authorList>
            <person name="Goeker M."/>
        </authorList>
    </citation>
    <scope>NUCLEOTIDE SEQUENCE [LARGE SCALE GENOMIC DNA]</scope>
    <source>
        <strain evidence="3 4">DSM 18048</strain>
    </source>
</reference>
<keyword evidence="1" id="KW-0175">Coiled coil</keyword>
<comment type="caution">
    <text evidence="3">The sequence shown here is derived from an EMBL/GenBank/DDBJ whole genome shotgun (WGS) entry which is preliminary data.</text>
</comment>
<evidence type="ECO:0000313" key="3">
    <source>
        <dbReference type="EMBL" id="PYE51059.1"/>
    </source>
</evidence>
<dbReference type="EMBL" id="QJSX01000016">
    <property type="protein sequence ID" value="PYE51059.1"/>
    <property type="molecule type" value="Genomic_DNA"/>
</dbReference>
<dbReference type="Proteomes" id="UP000248326">
    <property type="component" value="Unassembled WGS sequence"/>
</dbReference>
<evidence type="ECO:0000256" key="2">
    <source>
        <dbReference type="SAM" id="Phobius"/>
    </source>
</evidence>
<keyword evidence="2" id="KW-0812">Transmembrane</keyword>